<keyword evidence="1" id="KW-0732">Signal</keyword>
<dbReference type="EMBL" id="GGFL01013478">
    <property type="protein sequence ID" value="MBW77656.1"/>
    <property type="molecule type" value="Transcribed_RNA"/>
</dbReference>
<feature type="signal peptide" evidence="1">
    <location>
        <begin position="1"/>
        <end position="16"/>
    </location>
</feature>
<proteinExistence type="predicted"/>
<feature type="chain" id="PRO_5014973459" evidence="1">
    <location>
        <begin position="17"/>
        <end position="93"/>
    </location>
</feature>
<evidence type="ECO:0000313" key="2">
    <source>
        <dbReference type="EMBL" id="MBW77656.1"/>
    </source>
</evidence>
<protein>
    <submittedName>
        <fullName evidence="2">Putative secreted protein</fullName>
    </submittedName>
</protein>
<name>A0A2M4DJD5_ANODA</name>
<sequence>MATACGWMMMLNVSRGWQLCGTAGAKYPSTSWCFLMLGLRSINSARATTCLSRGSPRHWLHTPLVFSSFHREASVFSRSEVKCAPLIGAHGAS</sequence>
<dbReference type="AlphaFoldDB" id="A0A2M4DJD5"/>
<reference evidence="2" key="1">
    <citation type="submission" date="2018-01" db="EMBL/GenBank/DDBJ databases">
        <title>An insight into the sialome of Amazonian anophelines.</title>
        <authorList>
            <person name="Ribeiro J.M."/>
            <person name="Scarpassa V."/>
            <person name="Calvo E."/>
        </authorList>
    </citation>
    <scope>NUCLEOTIDE SEQUENCE</scope>
</reference>
<evidence type="ECO:0000256" key="1">
    <source>
        <dbReference type="SAM" id="SignalP"/>
    </source>
</evidence>
<organism evidence="2">
    <name type="scientific">Anopheles darlingi</name>
    <name type="common">Mosquito</name>
    <dbReference type="NCBI Taxonomy" id="43151"/>
    <lineage>
        <taxon>Eukaryota</taxon>
        <taxon>Metazoa</taxon>
        <taxon>Ecdysozoa</taxon>
        <taxon>Arthropoda</taxon>
        <taxon>Hexapoda</taxon>
        <taxon>Insecta</taxon>
        <taxon>Pterygota</taxon>
        <taxon>Neoptera</taxon>
        <taxon>Endopterygota</taxon>
        <taxon>Diptera</taxon>
        <taxon>Nematocera</taxon>
        <taxon>Culicoidea</taxon>
        <taxon>Culicidae</taxon>
        <taxon>Anophelinae</taxon>
        <taxon>Anopheles</taxon>
    </lineage>
</organism>
<accession>A0A2M4DJD5</accession>